<evidence type="ECO:0000313" key="2">
    <source>
        <dbReference type="EMBL" id="GBP64969.1"/>
    </source>
</evidence>
<dbReference type="AlphaFoldDB" id="A0A4C1XS08"/>
<keyword evidence="3" id="KW-1185">Reference proteome</keyword>
<feature type="compositionally biased region" description="Basic residues" evidence="1">
    <location>
        <begin position="54"/>
        <end position="66"/>
    </location>
</feature>
<feature type="region of interest" description="Disordered" evidence="1">
    <location>
        <begin position="53"/>
        <end position="87"/>
    </location>
</feature>
<reference evidence="2 3" key="1">
    <citation type="journal article" date="2019" name="Commun. Biol.">
        <title>The bagworm genome reveals a unique fibroin gene that provides high tensile strength.</title>
        <authorList>
            <person name="Kono N."/>
            <person name="Nakamura H."/>
            <person name="Ohtoshi R."/>
            <person name="Tomita M."/>
            <person name="Numata K."/>
            <person name="Arakawa K."/>
        </authorList>
    </citation>
    <scope>NUCLEOTIDE SEQUENCE [LARGE SCALE GENOMIC DNA]</scope>
</reference>
<sequence length="87" mass="10089">MIRKTETFKKVRELFRIPNNVTVKWRDPPAPPLAAADAGLCFIFASRSELPLLHRMRTGKRNRHRRPDSPDPNPKSKRDDISINQLT</sequence>
<evidence type="ECO:0000256" key="1">
    <source>
        <dbReference type="SAM" id="MobiDB-lite"/>
    </source>
</evidence>
<comment type="caution">
    <text evidence="2">The sequence shown here is derived from an EMBL/GenBank/DDBJ whole genome shotgun (WGS) entry which is preliminary data.</text>
</comment>
<dbReference type="EMBL" id="BGZK01000915">
    <property type="protein sequence ID" value="GBP64969.1"/>
    <property type="molecule type" value="Genomic_DNA"/>
</dbReference>
<gene>
    <name evidence="2" type="ORF">EVAR_36589_1</name>
</gene>
<name>A0A4C1XS08_EUMVA</name>
<evidence type="ECO:0000313" key="3">
    <source>
        <dbReference type="Proteomes" id="UP000299102"/>
    </source>
</evidence>
<protein>
    <submittedName>
        <fullName evidence="2">Uncharacterized protein</fullName>
    </submittedName>
</protein>
<organism evidence="2 3">
    <name type="scientific">Eumeta variegata</name>
    <name type="common">Bagworm moth</name>
    <name type="synonym">Eumeta japonica</name>
    <dbReference type="NCBI Taxonomy" id="151549"/>
    <lineage>
        <taxon>Eukaryota</taxon>
        <taxon>Metazoa</taxon>
        <taxon>Ecdysozoa</taxon>
        <taxon>Arthropoda</taxon>
        <taxon>Hexapoda</taxon>
        <taxon>Insecta</taxon>
        <taxon>Pterygota</taxon>
        <taxon>Neoptera</taxon>
        <taxon>Endopterygota</taxon>
        <taxon>Lepidoptera</taxon>
        <taxon>Glossata</taxon>
        <taxon>Ditrysia</taxon>
        <taxon>Tineoidea</taxon>
        <taxon>Psychidae</taxon>
        <taxon>Oiketicinae</taxon>
        <taxon>Eumeta</taxon>
    </lineage>
</organism>
<dbReference type="Proteomes" id="UP000299102">
    <property type="component" value="Unassembled WGS sequence"/>
</dbReference>
<accession>A0A4C1XS08</accession>
<proteinExistence type="predicted"/>